<dbReference type="AlphaFoldDB" id="A0A7R8XKH0"/>
<dbReference type="Pfam" id="PF00916">
    <property type="entry name" value="Sulfate_transp"/>
    <property type="match status" value="1"/>
</dbReference>
<evidence type="ECO:0000259" key="6">
    <source>
        <dbReference type="Pfam" id="PF00916"/>
    </source>
</evidence>
<feature type="transmembrane region" description="Helical" evidence="5">
    <location>
        <begin position="124"/>
        <end position="151"/>
    </location>
</feature>
<dbReference type="GO" id="GO:0055085">
    <property type="term" value="P:transmembrane transport"/>
    <property type="evidence" value="ECO:0007669"/>
    <property type="project" value="InterPro"/>
</dbReference>
<feature type="transmembrane region" description="Helical" evidence="5">
    <location>
        <begin position="71"/>
        <end position="90"/>
    </location>
</feature>
<keyword evidence="4 5" id="KW-0472">Membrane</keyword>
<sequence>MSLVKDDSDNTRPCCPCPPSLRGMRKAIQRKIPITLPRYNLQCLLCDLIAGLAVGLTILPQSLANAVIANLPVQYGLYSVFMGCFAYFLVGNVKDLTIGPTTVISVVLRHFVNADEFGDEFVEYAFLLCFLTGVVEVAHGITGFGFLMSFISTPVLSGLTSAAAIALSETEITGLFGLSSVIHSHNLLKVLREVAYHLSEARMWDLLTAFVSIGYEDVGIVKGDQNQGKILSSVSKTIWFISTARNAIVTVTSAVVTYFVNRNDSKTPFS</sequence>
<keyword evidence="3 5" id="KW-1133">Transmembrane helix</keyword>
<evidence type="ECO:0000256" key="1">
    <source>
        <dbReference type="ARBA" id="ARBA00004141"/>
    </source>
</evidence>
<feature type="domain" description="SLC26A/SulP transporter" evidence="6">
    <location>
        <begin position="45"/>
        <end position="264"/>
    </location>
</feature>
<keyword evidence="8" id="KW-1185">Reference proteome</keyword>
<dbReference type="GO" id="GO:0016020">
    <property type="term" value="C:membrane"/>
    <property type="evidence" value="ECO:0007669"/>
    <property type="project" value="UniProtKB-SubCell"/>
</dbReference>
<comment type="subcellular location">
    <subcellularLocation>
        <location evidence="1">Membrane</location>
        <topology evidence="1">Multi-pass membrane protein</topology>
    </subcellularLocation>
</comment>
<name>A0A7R8XKH0_9CRUS</name>
<evidence type="ECO:0000256" key="4">
    <source>
        <dbReference type="ARBA" id="ARBA00023136"/>
    </source>
</evidence>
<evidence type="ECO:0000256" key="3">
    <source>
        <dbReference type="ARBA" id="ARBA00022989"/>
    </source>
</evidence>
<keyword evidence="2 5" id="KW-0812">Transmembrane</keyword>
<dbReference type="EMBL" id="LR901044">
    <property type="protein sequence ID" value="CAD7247657.1"/>
    <property type="molecule type" value="Genomic_DNA"/>
</dbReference>
<gene>
    <name evidence="7" type="ORF">DSTB1V02_LOCUS7482</name>
</gene>
<proteinExistence type="predicted"/>
<organism evidence="7">
    <name type="scientific">Darwinula stevensoni</name>
    <dbReference type="NCBI Taxonomy" id="69355"/>
    <lineage>
        <taxon>Eukaryota</taxon>
        <taxon>Metazoa</taxon>
        <taxon>Ecdysozoa</taxon>
        <taxon>Arthropoda</taxon>
        <taxon>Crustacea</taxon>
        <taxon>Oligostraca</taxon>
        <taxon>Ostracoda</taxon>
        <taxon>Podocopa</taxon>
        <taxon>Podocopida</taxon>
        <taxon>Darwinulocopina</taxon>
        <taxon>Darwinuloidea</taxon>
        <taxon>Darwinulidae</taxon>
        <taxon>Darwinula</taxon>
    </lineage>
</organism>
<feature type="transmembrane region" description="Helical" evidence="5">
    <location>
        <begin position="39"/>
        <end position="59"/>
    </location>
</feature>
<dbReference type="Proteomes" id="UP000677054">
    <property type="component" value="Unassembled WGS sequence"/>
</dbReference>
<dbReference type="EMBL" id="CAJPEV010001527">
    <property type="protein sequence ID" value="CAG0893149.1"/>
    <property type="molecule type" value="Genomic_DNA"/>
</dbReference>
<dbReference type="PANTHER" id="PTHR11814">
    <property type="entry name" value="SULFATE TRANSPORTER"/>
    <property type="match status" value="1"/>
</dbReference>
<dbReference type="InterPro" id="IPR001902">
    <property type="entry name" value="SLC26A/SulP_fam"/>
</dbReference>
<dbReference type="OrthoDB" id="288203at2759"/>
<dbReference type="InterPro" id="IPR011547">
    <property type="entry name" value="SLC26A/SulP_dom"/>
</dbReference>
<evidence type="ECO:0000313" key="8">
    <source>
        <dbReference type="Proteomes" id="UP000677054"/>
    </source>
</evidence>
<evidence type="ECO:0000313" key="7">
    <source>
        <dbReference type="EMBL" id="CAD7247657.1"/>
    </source>
</evidence>
<feature type="transmembrane region" description="Helical" evidence="5">
    <location>
        <begin position="238"/>
        <end position="260"/>
    </location>
</feature>
<evidence type="ECO:0000256" key="2">
    <source>
        <dbReference type="ARBA" id="ARBA00022692"/>
    </source>
</evidence>
<protein>
    <recommendedName>
        <fullName evidence="6">SLC26A/SulP transporter domain-containing protein</fullName>
    </recommendedName>
</protein>
<reference evidence="7" key="1">
    <citation type="submission" date="2020-11" db="EMBL/GenBank/DDBJ databases">
        <authorList>
            <person name="Tran Van P."/>
        </authorList>
    </citation>
    <scope>NUCLEOTIDE SEQUENCE</scope>
</reference>
<accession>A0A7R8XKH0</accession>
<evidence type="ECO:0000256" key="5">
    <source>
        <dbReference type="SAM" id="Phobius"/>
    </source>
</evidence>